<dbReference type="Proteomes" id="UP001176429">
    <property type="component" value="Unassembled WGS sequence"/>
</dbReference>
<gene>
    <name evidence="1" type="ORF">Q5H93_12180</name>
</gene>
<sequence>MAGPHFNGYAGCSQARWLGVVERVRAENQVTPDFTLIYPDLALRPAAEWPALNQEVNDGMHGLAQALREDWDDMQAQRRANGTHAQYCGGEA</sequence>
<proteinExistence type="predicted"/>
<comment type="caution">
    <text evidence="1">The sequence shown here is derived from an EMBL/GenBank/DDBJ whole genome shotgun (WGS) entry which is preliminary data.</text>
</comment>
<organism evidence="1 2">
    <name type="scientific">Hymenobacter aranciens</name>
    <dbReference type="NCBI Taxonomy" id="3063996"/>
    <lineage>
        <taxon>Bacteria</taxon>
        <taxon>Pseudomonadati</taxon>
        <taxon>Bacteroidota</taxon>
        <taxon>Cytophagia</taxon>
        <taxon>Cytophagales</taxon>
        <taxon>Hymenobacteraceae</taxon>
        <taxon>Hymenobacter</taxon>
    </lineage>
</organism>
<accession>A0ABT9BBC1</accession>
<keyword evidence="2" id="KW-1185">Reference proteome</keyword>
<evidence type="ECO:0000313" key="2">
    <source>
        <dbReference type="Proteomes" id="UP001176429"/>
    </source>
</evidence>
<dbReference type="RefSeq" id="WP_305006803.1">
    <property type="nucleotide sequence ID" value="NZ_JAUQSY010000007.1"/>
</dbReference>
<protein>
    <submittedName>
        <fullName evidence="1">Uncharacterized protein</fullName>
    </submittedName>
</protein>
<dbReference type="EMBL" id="JAUQSY010000007">
    <property type="protein sequence ID" value="MDO7875492.1"/>
    <property type="molecule type" value="Genomic_DNA"/>
</dbReference>
<evidence type="ECO:0000313" key="1">
    <source>
        <dbReference type="EMBL" id="MDO7875492.1"/>
    </source>
</evidence>
<reference evidence="1" key="1">
    <citation type="submission" date="2023-07" db="EMBL/GenBank/DDBJ databases">
        <authorList>
            <person name="Kim M.K."/>
        </authorList>
    </citation>
    <scope>NUCLEOTIDE SEQUENCE</scope>
    <source>
        <strain evidence="1">ASUV-10-1</strain>
    </source>
</reference>
<name>A0ABT9BBC1_9BACT</name>